<dbReference type="GO" id="GO:0005524">
    <property type="term" value="F:ATP binding"/>
    <property type="evidence" value="ECO:0007669"/>
    <property type="project" value="UniProtKB-UniRule"/>
</dbReference>
<evidence type="ECO:0000313" key="16">
    <source>
        <dbReference type="Proteomes" id="UP000094569"/>
    </source>
</evidence>
<evidence type="ECO:0000256" key="3">
    <source>
        <dbReference type="ARBA" id="ARBA00022527"/>
    </source>
</evidence>
<feature type="binding site" evidence="12">
    <location>
        <position position="1364"/>
    </location>
    <ligand>
        <name>ATP</name>
        <dbReference type="ChEBI" id="CHEBI:30616"/>
    </ligand>
</feature>
<accession>A0A1E3BM14</accession>
<feature type="region of interest" description="Disordered" evidence="13">
    <location>
        <begin position="1637"/>
        <end position="1662"/>
    </location>
</feature>
<comment type="similarity">
    <text evidence="1">Belongs to the protein kinase superfamily. STE Ser/Thr protein kinase family. MAP kinase kinase kinase subfamily.</text>
</comment>
<evidence type="ECO:0000256" key="2">
    <source>
        <dbReference type="ARBA" id="ARBA00012411"/>
    </source>
</evidence>
<dbReference type="EC" id="2.7.11.24" evidence="2"/>
<comment type="function">
    <text evidence="10">Kinase involved in a signal transduction pathway that is activated by changes in the osmolarity of the extracellular environment. Activates the PBS2 MAP kinase kinase by phosphorylation.</text>
</comment>
<sequence length="1662" mass="187500">MSSSLIDEVIDTIISTALSSSNDQTLEFSSTSPEKARSILSHLDNATERSSWRLGYDSVLEKLRVVLNPNSIHDVHQPWVENWLDDMVAQGLLTFAEKKGLERYVGTTFTQFGGNYASSRKEPDLCIKPVGMALPTIVIESGWSESREQLYNDRDLWLKGGHGSVQVVIIVKWTQNAAKQVAGDVELFDLDADKNARMVEKRSIFPPPGLSEAVDSRGLTITKGQLWGPQLAGTSDASGLLRLSIDELRMITARNMQAHGYGNDNHKETGSKLHPRLRPQVFSAHLLPLLSPITNSTMEPPPGRNFPAMEHPETLHPDLVAPVPSDDLLERHYPIRTTSDYAENYENQIQTPTAAIASSPPQSHGLTPWPNAPITRPRGSSMGAQSALDKMPPVDGHPLAAEREMRPQRPSGPARTPSNTYAPQRRPPQYHSFQDERQRSSSAKRNSRRDANTQYRAQEKAYVQRIRANPQAWYQRFDEAQNMMPIDSDLEEPSPSSEVPFEDDAYDPDVQLFIARDNQPSIDELKNPKNQERLEWHSMLASVLKGDVVKQEKQRLLGLTDNKRSAAQNSAIWLGVRARTCGRSIALQRKLIEEARAGLGPLIEDIINFEIKGEKEIGKPAVKQVEDVVQQIEKMEMMYSTQKELETANPRVASEEYCSSRDAVFAWHNTTALINTELAILQKWVGNNELDFVKPRVKHVNNDLADDSSFLDRIMKEDGLKTLQGRHNMLHGIGEVIQKAKSTLIENASSFAKRHLPPYIEELLTLINFPSRLIQEIIRVRLSYARKMKDPAQQSPILVDQMISQFQILMKVATDIKQRYLDISRPEPGWELPPCIDENFDTVVLDAMKYYFRLLNWKLNANKNTFKEAEILEQDWEFSNEVGRLLEGGDIEVAEQFSALTAKSLQRLMIHFEREITVREDEDPLDMDKRYKSVLDSTRIRQRKLYRFSRFLRQLFENATEYNVSSDIAYDFFEALLASNHFLVKSDSGPKGIYMFAHHALWGRPVDIQAIMATSFREEDSTKDSPATPYILVVRPEKPITWTGREMEVEMLEQPADVRLGKLRLIVEGTQQRLSNARLELAQLTGVQLDMAVEQRANLARVNVELNKIKKISFKLSMSIMDSVAIIRQQLKEKGVENQELIQACYAFATEFGKRSSNYVDANRHAMNSARLVELSLDWVSFICDDCDAADRKTFKWAVAALEFAMAITSSRHLISMDDVQFGHLRLKVAGCMSLLISHFDIMGARSSLAAQAEKKRIEERVGRGKFGGGRILTDDEATKLVREQRLAHLTAFEDSRVEEDAKRQALGRVLEGSNEADRSLTVLSSSATNVTLRWQQGQFIGGGTFGSVYAAINLDSNYLMAVKEIRLQDPQLIPKIAQQIRDEMGVLEVLDHPNIVSYHGIEVHRDKVYMFMEYCSGGSLASLLEHGRVEDETVIMVYALQLLEGLAYLHQAGIVHRDIKPENILLDHNGIIKYVDFGAAKIIARQGKTAVPMDAFNAAGHKEALVPRNAQYTHQRKNQNTMTGTPMYMSPEVIRGDSSNFVHRQGAVDIWSLGCVILEMATGRRPWSTLDNEWAIMYNIAQGNQPTLPSRDQLSDPGIDFLRRCFECDQMKRPTAAELLQHEWIVSIRQQVVLEPATPGSENGSGSASSASGSRNNSFYM</sequence>
<protein>
    <recommendedName>
        <fullName evidence="2">mitogen-activated protein kinase</fullName>
        <ecNumber evidence="2">2.7.11.24</ecNumber>
    </recommendedName>
</protein>
<evidence type="ECO:0000256" key="10">
    <source>
        <dbReference type="ARBA" id="ARBA00056158"/>
    </source>
</evidence>
<evidence type="ECO:0000256" key="4">
    <source>
        <dbReference type="ARBA" id="ARBA00022679"/>
    </source>
</evidence>
<evidence type="ECO:0000256" key="12">
    <source>
        <dbReference type="PROSITE-ProRule" id="PRU10141"/>
    </source>
</evidence>
<dbReference type="GO" id="GO:0038066">
    <property type="term" value="P:p38MAPK cascade"/>
    <property type="evidence" value="ECO:0007669"/>
    <property type="project" value="UniProtKB-ARBA"/>
</dbReference>
<dbReference type="InterPro" id="IPR008271">
    <property type="entry name" value="Ser/Thr_kinase_AS"/>
</dbReference>
<feature type="domain" description="Protein kinase" evidence="14">
    <location>
        <begin position="1335"/>
        <end position="1626"/>
    </location>
</feature>
<dbReference type="GO" id="GO:0004707">
    <property type="term" value="F:MAP kinase activity"/>
    <property type="evidence" value="ECO:0007669"/>
    <property type="project" value="UniProtKB-EC"/>
</dbReference>
<reference evidence="15 16" key="1">
    <citation type="journal article" date="2016" name="BMC Genomics">
        <title>Comparative genomic and transcriptomic analyses of the Fuzhuan brick tea-fermentation fungus Aspergillus cristatus.</title>
        <authorList>
            <person name="Ge Y."/>
            <person name="Wang Y."/>
            <person name="Liu Y."/>
            <person name="Tan Y."/>
            <person name="Ren X."/>
            <person name="Zhang X."/>
            <person name="Hyde K.D."/>
            <person name="Liu Y."/>
            <person name="Liu Z."/>
        </authorList>
    </citation>
    <scope>NUCLEOTIDE SEQUENCE [LARGE SCALE GENOMIC DNA]</scope>
    <source>
        <strain evidence="15 16">GZAAS20.1005</strain>
    </source>
</reference>
<keyword evidence="6" id="KW-0418">Kinase</keyword>
<evidence type="ECO:0000256" key="9">
    <source>
        <dbReference type="ARBA" id="ARBA00048130"/>
    </source>
</evidence>
<keyword evidence="7 12" id="KW-0067">ATP-binding</keyword>
<dbReference type="PROSITE" id="PS50011">
    <property type="entry name" value="PROTEIN_KINASE_DOM"/>
    <property type="match status" value="1"/>
</dbReference>
<evidence type="ECO:0000256" key="13">
    <source>
        <dbReference type="SAM" id="MobiDB-lite"/>
    </source>
</evidence>
<keyword evidence="4" id="KW-0808">Transferase</keyword>
<dbReference type="SMART" id="SM00220">
    <property type="entry name" value="S_TKc"/>
    <property type="match status" value="1"/>
</dbReference>
<dbReference type="Gene3D" id="3.30.200.20">
    <property type="entry name" value="Phosphorylase Kinase, domain 1"/>
    <property type="match status" value="1"/>
</dbReference>
<dbReference type="Gene3D" id="1.10.510.10">
    <property type="entry name" value="Transferase(Phosphotransferase) domain 1"/>
    <property type="match status" value="1"/>
</dbReference>
<dbReference type="InterPro" id="IPR017441">
    <property type="entry name" value="Protein_kinase_ATP_BS"/>
</dbReference>
<proteinExistence type="inferred from homology"/>
<comment type="caution">
    <text evidence="15">The sequence shown here is derived from an EMBL/GenBank/DDBJ whole genome shotgun (WGS) entry which is preliminary data.</text>
</comment>
<dbReference type="EMBL" id="JXNT01000002">
    <property type="protein sequence ID" value="ODM22000.1"/>
    <property type="molecule type" value="Genomic_DNA"/>
</dbReference>
<comment type="catalytic activity">
    <reaction evidence="8">
        <text>L-threonyl-[protein] + ATP = O-phospho-L-threonyl-[protein] + ADP + H(+)</text>
        <dbReference type="Rhea" id="RHEA:46608"/>
        <dbReference type="Rhea" id="RHEA-COMP:11060"/>
        <dbReference type="Rhea" id="RHEA-COMP:11605"/>
        <dbReference type="ChEBI" id="CHEBI:15378"/>
        <dbReference type="ChEBI" id="CHEBI:30013"/>
        <dbReference type="ChEBI" id="CHEBI:30616"/>
        <dbReference type="ChEBI" id="CHEBI:61977"/>
        <dbReference type="ChEBI" id="CHEBI:456216"/>
        <dbReference type="EC" id="2.7.11.24"/>
    </reaction>
    <physiologicalReaction direction="left-to-right" evidence="8">
        <dbReference type="Rhea" id="RHEA:46609"/>
    </physiologicalReaction>
</comment>
<dbReference type="InterPro" id="IPR000719">
    <property type="entry name" value="Prot_kinase_dom"/>
</dbReference>
<gene>
    <name evidence="15" type="ORF">SI65_02844</name>
</gene>
<evidence type="ECO:0000313" key="15">
    <source>
        <dbReference type="EMBL" id="ODM22000.1"/>
    </source>
</evidence>
<feature type="region of interest" description="Disordered" evidence="13">
    <location>
        <begin position="355"/>
        <end position="457"/>
    </location>
</feature>
<dbReference type="FunFam" id="1.10.510.10:FF:000482">
    <property type="entry name" value="MAP kinase kinase kinase"/>
    <property type="match status" value="1"/>
</dbReference>
<dbReference type="Pfam" id="PF00069">
    <property type="entry name" value="Pkinase"/>
    <property type="match status" value="1"/>
</dbReference>
<dbReference type="InterPro" id="IPR011009">
    <property type="entry name" value="Kinase-like_dom_sf"/>
</dbReference>
<dbReference type="SUPFAM" id="SSF56112">
    <property type="entry name" value="Protein kinase-like (PK-like)"/>
    <property type="match status" value="1"/>
</dbReference>
<comment type="catalytic activity">
    <reaction evidence="9">
        <text>L-seryl-[protein] + ATP = O-phospho-L-seryl-[protein] + ADP + H(+)</text>
        <dbReference type="Rhea" id="RHEA:17989"/>
        <dbReference type="Rhea" id="RHEA-COMP:9863"/>
        <dbReference type="Rhea" id="RHEA-COMP:11604"/>
        <dbReference type="ChEBI" id="CHEBI:15378"/>
        <dbReference type="ChEBI" id="CHEBI:29999"/>
        <dbReference type="ChEBI" id="CHEBI:30616"/>
        <dbReference type="ChEBI" id="CHEBI:83421"/>
        <dbReference type="ChEBI" id="CHEBI:456216"/>
        <dbReference type="EC" id="2.7.11.24"/>
    </reaction>
    <physiologicalReaction direction="left-to-right" evidence="9">
        <dbReference type="Rhea" id="RHEA:17990"/>
    </physiologicalReaction>
</comment>
<comment type="subunit">
    <text evidence="11">Interacts with by SSK1.</text>
</comment>
<dbReference type="OrthoDB" id="1043025at2759"/>
<name>A0A1E3BM14_ASPCR</name>
<dbReference type="STRING" id="573508.A0A1E3BM14"/>
<organism evidence="15 16">
    <name type="scientific">Aspergillus cristatus</name>
    <name type="common">Chinese Fuzhuan brick tea-fermentation fungus</name>
    <name type="synonym">Eurotium cristatum</name>
    <dbReference type="NCBI Taxonomy" id="573508"/>
    <lineage>
        <taxon>Eukaryota</taxon>
        <taxon>Fungi</taxon>
        <taxon>Dikarya</taxon>
        <taxon>Ascomycota</taxon>
        <taxon>Pezizomycotina</taxon>
        <taxon>Eurotiomycetes</taxon>
        <taxon>Eurotiomycetidae</taxon>
        <taxon>Eurotiales</taxon>
        <taxon>Aspergillaceae</taxon>
        <taxon>Aspergillus</taxon>
        <taxon>Aspergillus subgen. Aspergillus</taxon>
    </lineage>
</organism>
<keyword evidence="5 12" id="KW-0547">Nucleotide-binding</keyword>
<dbReference type="PANTHER" id="PTHR48016">
    <property type="entry name" value="MAP KINASE KINASE KINASE SSK2-RELATED-RELATED"/>
    <property type="match status" value="1"/>
</dbReference>
<dbReference type="PANTHER" id="PTHR48016:SF32">
    <property type="entry name" value="MITOGEN-ACTIVATED PROTEIN KINASE KINASE KINASE 4"/>
    <property type="match status" value="1"/>
</dbReference>
<feature type="compositionally biased region" description="Low complexity" evidence="13">
    <location>
        <begin position="1641"/>
        <end position="1662"/>
    </location>
</feature>
<dbReference type="PROSITE" id="PS00108">
    <property type="entry name" value="PROTEIN_KINASE_ST"/>
    <property type="match status" value="1"/>
</dbReference>
<dbReference type="InterPro" id="IPR050538">
    <property type="entry name" value="MAP_kinase_kinase_kinase"/>
</dbReference>
<keyword evidence="16" id="KW-1185">Reference proteome</keyword>
<dbReference type="Proteomes" id="UP000094569">
    <property type="component" value="Unassembled WGS sequence"/>
</dbReference>
<evidence type="ECO:0000256" key="5">
    <source>
        <dbReference type="ARBA" id="ARBA00022741"/>
    </source>
</evidence>
<evidence type="ECO:0000256" key="7">
    <source>
        <dbReference type="ARBA" id="ARBA00022840"/>
    </source>
</evidence>
<dbReference type="VEuPathDB" id="FungiDB:SI65_02844"/>
<evidence type="ECO:0000256" key="11">
    <source>
        <dbReference type="ARBA" id="ARBA00065095"/>
    </source>
</evidence>
<dbReference type="CDD" id="cd06626">
    <property type="entry name" value="STKc_MEKK4"/>
    <property type="match status" value="1"/>
</dbReference>
<evidence type="ECO:0000256" key="6">
    <source>
        <dbReference type="ARBA" id="ARBA00022777"/>
    </source>
</evidence>
<dbReference type="PROSITE" id="PS00107">
    <property type="entry name" value="PROTEIN_KINASE_ATP"/>
    <property type="match status" value="1"/>
</dbReference>
<keyword evidence="3" id="KW-0723">Serine/threonine-protein kinase</keyword>
<evidence type="ECO:0000256" key="8">
    <source>
        <dbReference type="ARBA" id="ARBA00047919"/>
    </source>
</evidence>
<evidence type="ECO:0000259" key="14">
    <source>
        <dbReference type="PROSITE" id="PS50011"/>
    </source>
</evidence>
<evidence type="ECO:0000256" key="1">
    <source>
        <dbReference type="ARBA" id="ARBA00006529"/>
    </source>
</evidence>